<dbReference type="Proteomes" id="UP001169006">
    <property type="component" value="Unassembled WGS sequence"/>
</dbReference>
<comment type="caution">
    <text evidence="2">The sequence shown here is derived from an EMBL/GenBank/DDBJ whole genome shotgun (WGS) entry which is preliminary data.</text>
</comment>
<dbReference type="InterPro" id="IPR043735">
    <property type="entry name" value="DUF5680"/>
</dbReference>
<proteinExistence type="predicted"/>
<feature type="domain" description="DUF5680" evidence="1">
    <location>
        <begin position="46"/>
        <end position="151"/>
    </location>
</feature>
<reference evidence="2" key="1">
    <citation type="journal article" date="2015" name="Int. J. Syst. Evol. Microbiol.">
        <title>Rhizobium oryzicola sp. nov., potential plant-growth-promoting endophytic bacteria isolated from rice roots.</title>
        <authorList>
            <person name="Zhang X.X."/>
            <person name="Gao J.S."/>
            <person name="Cao Y.H."/>
            <person name="Sheirdil R.A."/>
            <person name="Wang X.C."/>
            <person name="Zhang L."/>
        </authorList>
    </citation>
    <scope>NUCLEOTIDE SEQUENCE</scope>
    <source>
        <strain evidence="2">05753</strain>
    </source>
</reference>
<organism evidence="2 3">
    <name type="scientific">Rhizobium oryzicola</name>
    <dbReference type="NCBI Taxonomy" id="1232668"/>
    <lineage>
        <taxon>Bacteria</taxon>
        <taxon>Pseudomonadati</taxon>
        <taxon>Pseudomonadota</taxon>
        <taxon>Alphaproteobacteria</taxon>
        <taxon>Hyphomicrobiales</taxon>
        <taxon>Rhizobiaceae</taxon>
        <taxon>Rhizobium/Agrobacterium group</taxon>
        <taxon>Rhizobium</taxon>
    </lineage>
</organism>
<evidence type="ECO:0000313" key="2">
    <source>
        <dbReference type="EMBL" id="MDO1582003.1"/>
    </source>
</evidence>
<protein>
    <submittedName>
        <fullName evidence="2">DUF5680 domain-containing protein</fullName>
    </submittedName>
</protein>
<name>A0ABT8SVB9_9HYPH</name>
<keyword evidence="3" id="KW-1185">Reference proteome</keyword>
<dbReference type="EMBL" id="JAUKWQ010000002">
    <property type="protein sequence ID" value="MDO1582003.1"/>
    <property type="molecule type" value="Genomic_DNA"/>
</dbReference>
<accession>A0ABT8SVB9</accession>
<gene>
    <name evidence="2" type="ORF">Q2T52_07835</name>
</gene>
<dbReference type="RefSeq" id="WP_302076155.1">
    <property type="nucleotide sequence ID" value="NZ_JAUKWQ010000002.1"/>
</dbReference>
<sequence>MDESRLNQIIVTAKAATYVGGGRKSASCRVGSHDLSWQEGEWRYLDSYFGGTDFIGQEVLWHGDTAVWAMNYYGYILRPDLIDGERAGWTIKAALSALYQEQRFLGGFEWIGPYGRYLDSNDGNASHFSGREIIEVEGDVAYALDYCGGLIKD</sequence>
<evidence type="ECO:0000313" key="3">
    <source>
        <dbReference type="Proteomes" id="UP001169006"/>
    </source>
</evidence>
<dbReference type="Pfam" id="PF18931">
    <property type="entry name" value="DUF5680"/>
    <property type="match status" value="1"/>
</dbReference>
<evidence type="ECO:0000259" key="1">
    <source>
        <dbReference type="Pfam" id="PF18931"/>
    </source>
</evidence>
<reference evidence="2" key="2">
    <citation type="submission" date="2023-07" db="EMBL/GenBank/DDBJ databases">
        <authorList>
            <person name="Sun H."/>
        </authorList>
    </citation>
    <scope>NUCLEOTIDE SEQUENCE</scope>
    <source>
        <strain evidence="2">05753</strain>
    </source>
</reference>